<dbReference type="InterPro" id="IPR004026">
    <property type="entry name" value="Ada_DNA_repair_Zn-bd"/>
</dbReference>
<evidence type="ECO:0000256" key="3">
    <source>
        <dbReference type="ARBA" id="ARBA00022679"/>
    </source>
</evidence>
<dbReference type="AlphaFoldDB" id="A0AAW9IVB3"/>
<dbReference type="Gene3D" id="1.10.10.60">
    <property type="entry name" value="Homeodomain-like"/>
    <property type="match status" value="1"/>
</dbReference>
<dbReference type="GO" id="GO:0003700">
    <property type="term" value="F:DNA-binding transcription factor activity"/>
    <property type="evidence" value="ECO:0007669"/>
    <property type="project" value="InterPro"/>
</dbReference>
<evidence type="ECO:0000256" key="2">
    <source>
        <dbReference type="ARBA" id="ARBA00022603"/>
    </source>
</evidence>
<evidence type="ECO:0000256" key="11">
    <source>
        <dbReference type="ARBA" id="ARBA00023204"/>
    </source>
</evidence>
<dbReference type="InterPro" id="IPR016220">
    <property type="entry name" value="Me-P-triester_DNA_alkyl-Trfase"/>
</dbReference>
<evidence type="ECO:0000313" key="14">
    <source>
        <dbReference type="Proteomes" id="UP001289066"/>
    </source>
</evidence>
<feature type="non-terminal residue" evidence="13">
    <location>
        <position position="172"/>
    </location>
</feature>
<dbReference type="InterPro" id="IPR035451">
    <property type="entry name" value="Ada-like_dom_sf"/>
</dbReference>
<feature type="domain" description="HTH araC/xylS-type" evidence="12">
    <location>
        <begin position="102"/>
        <end position="172"/>
    </location>
</feature>
<name>A0AAW9IVB3_CLOPF</name>
<protein>
    <recommendedName>
        <fullName evidence="12">HTH araC/xylS-type domain-containing protein</fullName>
    </recommendedName>
</protein>
<dbReference type="GO" id="GO:0032259">
    <property type="term" value="P:methylation"/>
    <property type="evidence" value="ECO:0007669"/>
    <property type="project" value="UniProtKB-KW"/>
</dbReference>
<comment type="cofactor">
    <cofactor evidence="1">
        <name>Zn(2+)</name>
        <dbReference type="ChEBI" id="CHEBI:29105"/>
    </cofactor>
</comment>
<dbReference type="PROSITE" id="PS01124">
    <property type="entry name" value="HTH_ARAC_FAMILY_2"/>
    <property type="match status" value="1"/>
</dbReference>
<dbReference type="InterPro" id="IPR018060">
    <property type="entry name" value="HTH_AraC"/>
</dbReference>
<keyword evidence="2" id="KW-0489">Methyltransferase</keyword>
<keyword evidence="8" id="KW-0238">DNA-binding</keyword>
<keyword evidence="9" id="KW-0010">Activator</keyword>
<dbReference type="PIRSF" id="PIRSF000408">
    <property type="entry name" value="Alkyltransferas_AdaA"/>
    <property type="match status" value="1"/>
</dbReference>
<dbReference type="Gene3D" id="3.40.10.10">
    <property type="entry name" value="DNA Methylphosphotriester Repair Domain"/>
    <property type="match status" value="1"/>
</dbReference>
<reference evidence="13" key="1">
    <citation type="submission" date="2019-11" db="EMBL/GenBank/DDBJ databases">
        <title>Characterization of Clostridium perfringens isolates from swine manure treated agricultural soils.</title>
        <authorList>
            <person name="Wushke S.T."/>
        </authorList>
    </citation>
    <scope>NUCLEOTIDE SEQUENCE</scope>
    <source>
        <strain evidence="13">X15</strain>
    </source>
</reference>
<gene>
    <name evidence="13" type="ORF">GNF81_15645</name>
</gene>
<dbReference type="EMBL" id="WNVG01000268">
    <property type="protein sequence ID" value="MDZ5034151.1"/>
    <property type="molecule type" value="Genomic_DNA"/>
</dbReference>
<accession>A0AAW9IVB3</accession>
<dbReference type="GO" id="GO:0006307">
    <property type="term" value="P:DNA alkylation repair"/>
    <property type="evidence" value="ECO:0007669"/>
    <property type="project" value="UniProtKB-ARBA"/>
</dbReference>
<evidence type="ECO:0000256" key="6">
    <source>
        <dbReference type="ARBA" id="ARBA00022833"/>
    </source>
</evidence>
<dbReference type="Pfam" id="PF02805">
    <property type="entry name" value="Ada_Zn_binding"/>
    <property type="match status" value="1"/>
</dbReference>
<dbReference type="SUPFAM" id="SSF57884">
    <property type="entry name" value="Ada DNA repair protein, N-terminal domain (N-Ada 10)"/>
    <property type="match status" value="1"/>
</dbReference>
<keyword evidence="7" id="KW-0805">Transcription regulation</keyword>
<organism evidence="13 14">
    <name type="scientific">Clostridium perfringens</name>
    <dbReference type="NCBI Taxonomy" id="1502"/>
    <lineage>
        <taxon>Bacteria</taxon>
        <taxon>Bacillati</taxon>
        <taxon>Bacillota</taxon>
        <taxon>Clostridia</taxon>
        <taxon>Eubacteriales</taxon>
        <taxon>Clostridiaceae</taxon>
        <taxon>Clostridium</taxon>
    </lineage>
</organism>
<evidence type="ECO:0000313" key="13">
    <source>
        <dbReference type="EMBL" id="MDZ5034151.1"/>
    </source>
</evidence>
<evidence type="ECO:0000256" key="5">
    <source>
        <dbReference type="ARBA" id="ARBA00022763"/>
    </source>
</evidence>
<evidence type="ECO:0000256" key="4">
    <source>
        <dbReference type="ARBA" id="ARBA00022723"/>
    </source>
</evidence>
<keyword evidence="5" id="KW-0227">DNA damage</keyword>
<keyword evidence="3" id="KW-0808">Transferase</keyword>
<evidence type="ECO:0000256" key="8">
    <source>
        <dbReference type="ARBA" id="ARBA00023125"/>
    </source>
</evidence>
<dbReference type="Proteomes" id="UP001289066">
    <property type="component" value="Unassembled WGS sequence"/>
</dbReference>
<sequence>MLLDVNLLKRKNELLKKRGEVMTVEEKWKAVLNNDENYDGIFFYAVKSTGIFCRPSCKSKLPLRDNVSFYENGQAARKAGYRPCKRCRPDLLEYHPVKDIAKQSRKIIKQYFHTRDKLELEIKKLGVSDHRIAEIFKEEYGITLLEYTNSLRLDQVKKKLQNMDDDIVTIAY</sequence>
<comment type="caution">
    <text evidence="13">The sequence shown here is derived from an EMBL/GenBank/DDBJ whole genome shotgun (WGS) entry which is preliminary data.</text>
</comment>
<dbReference type="GO" id="GO:0008270">
    <property type="term" value="F:zinc ion binding"/>
    <property type="evidence" value="ECO:0007669"/>
    <property type="project" value="InterPro"/>
</dbReference>
<dbReference type="GO" id="GO:0008168">
    <property type="term" value="F:methyltransferase activity"/>
    <property type="evidence" value="ECO:0007669"/>
    <property type="project" value="UniProtKB-KW"/>
</dbReference>
<evidence type="ECO:0000256" key="10">
    <source>
        <dbReference type="ARBA" id="ARBA00023163"/>
    </source>
</evidence>
<keyword evidence="10" id="KW-0804">Transcription</keyword>
<keyword evidence="11" id="KW-0234">DNA repair</keyword>
<evidence type="ECO:0000256" key="1">
    <source>
        <dbReference type="ARBA" id="ARBA00001947"/>
    </source>
</evidence>
<dbReference type="FunFam" id="3.40.10.10:FF:000001">
    <property type="entry name" value="DNA-3-methyladenine glycosylase 2"/>
    <property type="match status" value="1"/>
</dbReference>
<proteinExistence type="predicted"/>
<evidence type="ECO:0000256" key="9">
    <source>
        <dbReference type="ARBA" id="ARBA00023159"/>
    </source>
</evidence>
<evidence type="ECO:0000259" key="12">
    <source>
        <dbReference type="PROSITE" id="PS01124"/>
    </source>
</evidence>
<keyword evidence="4" id="KW-0479">Metal-binding</keyword>
<keyword evidence="6" id="KW-0862">Zinc</keyword>
<dbReference type="GO" id="GO:0043565">
    <property type="term" value="F:sequence-specific DNA binding"/>
    <property type="evidence" value="ECO:0007669"/>
    <property type="project" value="InterPro"/>
</dbReference>
<evidence type="ECO:0000256" key="7">
    <source>
        <dbReference type="ARBA" id="ARBA00023015"/>
    </source>
</evidence>